<name>A0A926N901_9BACI</name>
<dbReference type="RefSeq" id="WP_191156602.1">
    <property type="nucleotide sequence ID" value="NZ_JACXAI010000005.1"/>
</dbReference>
<evidence type="ECO:0000313" key="2">
    <source>
        <dbReference type="EMBL" id="MBD1379702.1"/>
    </source>
</evidence>
<evidence type="ECO:0008006" key="4">
    <source>
        <dbReference type="Google" id="ProtNLM"/>
    </source>
</evidence>
<comment type="caution">
    <text evidence="2">The sequence shown here is derived from an EMBL/GenBank/DDBJ whole genome shotgun (WGS) entry which is preliminary data.</text>
</comment>
<dbReference type="Pfam" id="PF19903">
    <property type="entry name" value="DUF6376"/>
    <property type="match status" value="1"/>
</dbReference>
<feature type="chain" id="PRO_5037531012" description="Lipoprotein" evidence="1">
    <location>
        <begin position="23"/>
        <end position="149"/>
    </location>
</feature>
<dbReference type="PROSITE" id="PS51257">
    <property type="entry name" value="PROKAR_LIPOPROTEIN"/>
    <property type="match status" value="1"/>
</dbReference>
<dbReference type="InterPro" id="IPR045956">
    <property type="entry name" value="DUF6376"/>
</dbReference>
<protein>
    <recommendedName>
        <fullName evidence="4">Lipoprotein</fullName>
    </recommendedName>
</protein>
<accession>A0A926N901</accession>
<dbReference type="Proteomes" id="UP000626844">
    <property type="component" value="Unassembled WGS sequence"/>
</dbReference>
<dbReference type="EMBL" id="JACXAI010000005">
    <property type="protein sequence ID" value="MBD1379702.1"/>
    <property type="molecule type" value="Genomic_DNA"/>
</dbReference>
<evidence type="ECO:0000256" key="1">
    <source>
        <dbReference type="SAM" id="SignalP"/>
    </source>
</evidence>
<keyword evidence="1" id="KW-0732">Signal</keyword>
<organism evidence="2 3">
    <name type="scientific">Metabacillus arenae</name>
    <dbReference type="NCBI Taxonomy" id="2771434"/>
    <lineage>
        <taxon>Bacteria</taxon>
        <taxon>Bacillati</taxon>
        <taxon>Bacillota</taxon>
        <taxon>Bacilli</taxon>
        <taxon>Bacillales</taxon>
        <taxon>Bacillaceae</taxon>
        <taxon>Metabacillus</taxon>
    </lineage>
</organism>
<feature type="signal peptide" evidence="1">
    <location>
        <begin position="1"/>
        <end position="22"/>
    </location>
</feature>
<keyword evidence="3" id="KW-1185">Reference proteome</keyword>
<evidence type="ECO:0000313" key="3">
    <source>
        <dbReference type="Proteomes" id="UP000626844"/>
    </source>
</evidence>
<reference evidence="2" key="1">
    <citation type="submission" date="2020-09" db="EMBL/GenBank/DDBJ databases">
        <title>A novel bacterium of genus Bacillus, isolated from South China Sea.</title>
        <authorList>
            <person name="Huang H."/>
            <person name="Mo K."/>
            <person name="Hu Y."/>
        </authorList>
    </citation>
    <scope>NUCLEOTIDE SEQUENCE</scope>
    <source>
        <strain evidence="2">IB182487</strain>
    </source>
</reference>
<sequence length="149" mass="16710">MKKLIMVFSIFSVFFLGGCSFLNEVNNSLDYATNATDYVNEVKQFSEEIPTLAEQAVTDSEARVTLEEELTQMKADIQEFNELEPPGVAEDIHQSIVGHNETLEKGIDKYLTHVENGEVDLKFLEESEIFATANEITELLDAINKLSGE</sequence>
<proteinExistence type="predicted"/>
<gene>
    <name evidence="2" type="ORF">IC621_05610</name>
</gene>
<dbReference type="AlphaFoldDB" id="A0A926N901"/>